<dbReference type="Proteomes" id="UP001180020">
    <property type="component" value="Unassembled WGS sequence"/>
</dbReference>
<reference evidence="1" key="1">
    <citation type="journal article" date="2023" name="Nat. Commun.">
        <title>Diploid and tetraploid genomes of Acorus and the evolution of monocots.</title>
        <authorList>
            <person name="Ma L."/>
            <person name="Liu K.W."/>
            <person name="Li Z."/>
            <person name="Hsiao Y.Y."/>
            <person name="Qi Y."/>
            <person name="Fu T."/>
            <person name="Tang G.D."/>
            <person name="Zhang D."/>
            <person name="Sun W.H."/>
            <person name="Liu D.K."/>
            <person name="Li Y."/>
            <person name="Chen G.Z."/>
            <person name="Liu X.D."/>
            <person name="Liao X.Y."/>
            <person name="Jiang Y.T."/>
            <person name="Yu X."/>
            <person name="Hao Y."/>
            <person name="Huang J."/>
            <person name="Zhao X.W."/>
            <person name="Ke S."/>
            <person name="Chen Y.Y."/>
            <person name="Wu W.L."/>
            <person name="Hsu J.L."/>
            <person name="Lin Y.F."/>
            <person name="Huang M.D."/>
            <person name="Li C.Y."/>
            <person name="Huang L."/>
            <person name="Wang Z.W."/>
            <person name="Zhao X."/>
            <person name="Zhong W.Y."/>
            <person name="Peng D.H."/>
            <person name="Ahmad S."/>
            <person name="Lan S."/>
            <person name="Zhang J.S."/>
            <person name="Tsai W.C."/>
            <person name="Van de Peer Y."/>
            <person name="Liu Z.J."/>
        </authorList>
    </citation>
    <scope>NUCLEOTIDE SEQUENCE</scope>
    <source>
        <strain evidence="1">CP</strain>
    </source>
</reference>
<proteinExistence type="predicted"/>
<accession>A0AAV9EN55</accession>
<reference evidence="1" key="2">
    <citation type="submission" date="2023-06" db="EMBL/GenBank/DDBJ databases">
        <authorList>
            <person name="Ma L."/>
            <person name="Liu K.-W."/>
            <person name="Li Z."/>
            <person name="Hsiao Y.-Y."/>
            <person name="Qi Y."/>
            <person name="Fu T."/>
            <person name="Tang G."/>
            <person name="Zhang D."/>
            <person name="Sun W.-H."/>
            <person name="Liu D.-K."/>
            <person name="Li Y."/>
            <person name="Chen G.-Z."/>
            <person name="Liu X.-D."/>
            <person name="Liao X.-Y."/>
            <person name="Jiang Y.-T."/>
            <person name="Yu X."/>
            <person name="Hao Y."/>
            <person name="Huang J."/>
            <person name="Zhao X.-W."/>
            <person name="Ke S."/>
            <person name="Chen Y.-Y."/>
            <person name="Wu W.-L."/>
            <person name="Hsu J.-L."/>
            <person name="Lin Y.-F."/>
            <person name="Huang M.-D."/>
            <person name="Li C.-Y."/>
            <person name="Huang L."/>
            <person name="Wang Z.-W."/>
            <person name="Zhao X."/>
            <person name="Zhong W.-Y."/>
            <person name="Peng D.-H."/>
            <person name="Ahmad S."/>
            <person name="Lan S."/>
            <person name="Zhang J.-S."/>
            <person name="Tsai W.-C."/>
            <person name="Van De Peer Y."/>
            <person name="Liu Z.-J."/>
        </authorList>
    </citation>
    <scope>NUCLEOTIDE SEQUENCE</scope>
    <source>
        <strain evidence="1">CP</strain>
        <tissue evidence="1">Leaves</tissue>
    </source>
</reference>
<organism evidence="1 2">
    <name type="scientific">Acorus calamus</name>
    <name type="common">Sweet flag</name>
    <dbReference type="NCBI Taxonomy" id="4465"/>
    <lineage>
        <taxon>Eukaryota</taxon>
        <taxon>Viridiplantae</taxon>
        <taxon>Streptophyta</taxon>
        <taxon>Embryophyta</taxon>
        <taxon>Tracheophyta</taxon>
        <taxon>Spermatophyta</taxon>
        <taxon>Magnoliopsida</taxon>
        <taxon>Liliopsida</taxon>
        <taxon>Acoraceae</taxon>
        <taxon>Acorus</taxon>
    </lineage>
</organism>
<keyword evidence="2" id="KW-1185">Reference proteome</keyword>
<dbReference type="AlphaFoldDB" id="A0AAV9EN55"/>
<name>A0AAV9EN55_ACOCL</name>
<protein>
    <submittedName>
        <fullName evidence="1">Uncharacterized protein</fullName>
    </submittedName>
</protein>
<gene>
    <name evidence="1" type="ORF">QJS10_CPA06g01105</name>
</gene>
<sequence>MKGSMPMQKSKLKSIIVSQAVHSNYPALSMPTVVSPATMDVHPLFERSPCVEEALSKGEHPVLELEDTLDEVFFNLFKSPTSSWFRLRWGMWSLLFSDLSRLGMSFEPLL</sequence>
<comment type="caution">
    <text evidence="1">The sequence shown here is derived from an EMBL/GenBank/DDBJ whole genome shotgun (WGS) entry which is preliminary data.</text>
</comment>
<evidence type="ECO:0000313" key="2">
    <source>
        <dbReference type="Proteomes" id="UP001180020"/>
    </source>
</evidence>
<evidence type="ECO:0000313" key="1">
    <source>
        <dbReference type="EMBL" id="KAK1314712.1"/>
    </source>
</evidence>
<dbReference type="EMBL" id="JAUJYO010000006">
    <property type="protein sequence ID" value="KAK1314712.1"/>
    <property type="molecule type" value="Genomic_DNA"/>
</dbReference>